<feature type="region of interest" description="Disordered" evidence="1">
    <location>
        <begin position="41"/>
        <end position="72"/>
    </location>
</feature>
<evidence type="ECO:0000313" key="3">
    <source>
        <dbReference type="Proteomes" id="UP000737018"/>
    </source>
</evidence>
<reference evidence="2" key="1">
    <citation type="submission" date="2020-03" db="EMBL/GenBank/DDBJ databases">
        <title>Castanea mollissima Vanexum genome sequencing.</title>
        <authorList>
            <person name="Staton M."/>
        </authorList>
    </citation>
    <scope>NUCLEOTIDE SEQUENCE</scope>
    <source>
        <tissue evidence="2">Leaf</tissue>
    </source>
</reference>
<protein>
    <recommendedName>
        <fullName evidence="4">Reverse transcriptase zinc-binding domain-containing protein</fullName>
    </recommendedName>
</protein>
<evidence type="ECO:0008006" key="4">
    <source>
        <dbReference type="Google" id="ProtNLM"/>
    </source>
</evidence>
<dbReference type="Proteomes" id="UP000737018">
    <property type="component" value="Unassembled WGS sequence"/>
</dbReference>
<evidence type="ECO:0000313" key="2">
    <source>
        <dbReference type="EMBL" id="KAF3967746.1"/>
    </source>
</evidence>
<evidence type="ECO:0000256" key="1">
    <source>
        <dbReference type="SAM" id="MobiDB-lite"/>
    </source>
</evidence>
<sequence length="277" mass="30723">MVEHPITENPEITEQVTEFPPESNLSNPLDIVNPEFTASHTLRSGVTEGPKEVDESLTTAHRTDSNDVGKPISLTPNPLISVSNPIFLGENISKPPSGHNVGNPTEDVTDTTNLRTWKRLVRNRVGADLSMQAANSGLKWRIGTGGAVNLWTDPWLPTTIHPQIQSPVVQDFENAKVCSIINPISKCWDANLLNMLFLPNEVLLIQSIPLSQRPVEDKLVGSFNPSGVYTVKSGYKLLSQEVEVSDFRAQGVDNEVWKMVWGLKVQNKIKNFIWRAI</sequence>
<comment type="caution">
    <text evidence="2">The sequence shown here is derived from an EMBL/GenBank/DDBJ whole genome shotgun (WGS) entry which is preliminary data.</text>
</comment>
<dbReference type="OrthoDB" id="1751881at2759"/>
<dbReference type="AlphaFoldDB" id="A0A8J4R7N2"/>
<name>A0A8J4R7N2_9ROSI</name>
<keyword evidence="3" id="KW-1185">Reference proteome</keyword>
<proteinExistence type="predicted"/>
<gene>
    <name evidence="2" type="ORF">CMV_008289</name>
</gene>
<accession>A0A8J4R7N2</accession>
<dbReference type="EMBL" id="JRKL02000858">
    <property type="protein sequence ID" value="KAF3967746.1"/>
    <property type="molecule type" value="Genomic_DNA"/>
</dbReference>
<organism evidence="2 3">
    <name type="scientific">Castanea mollissima</name>
    <name type="common">Chinese chestnut</name>
    <dbReference type="NCBI Taxonomy" id="60419"/>
    <lineage>
        <taxon>Eukaryota</taxon>
        <taxon>Viridiplantae</taxon>
        <taxon>Streptophyta</taxon>
        <taxon>Embryophyta</taxon>
        <taxon>Tracheophyta</taxon>
        <taxon>Spermatophyta</taxon>
        <taxon>Magnoliopsida</taxon>
        <taxon>eudicotyledons</taxon>
        <taxon>Gunneridae</taxon>
        <taxon>Pentapetalae</taxon>
        <taxon>rosids</taxon>
        <taxon>fabids</taxon>
        <taxon>Fagales</taxon>
        <taxon>Fagaceae</taxon>
        <taxon>Castanea</taxon>
    </lineage>
</organism>